<accession>F9RKD7</accession>
<dbReference type="AlphaFoldDB" id="F9RKD7"/>
<evidence type="ECO:0000313" key="7">
    <source>
        <dbReference type="EMBL" id="EGU40048.1"/>
    </source>
</evidence>
<proteinExistence type="predicted"/>
<gene>
    <name evidence="7" type="ORF">VIS19158_23300</name>
</gene>
<dbReference type="PROSITE" id="PS51257">
    <property type="entry name" value="PROKAR_LIPOPROTEIN"/>
    <property type="match status" value="1"/>
</dbReference>
<sequence>MVKLGILATTVLVLAGCASSDSQTSSNDPNQYQYDCDNQHQFSVTYLIEEQGALVRVQEMDYALIQAPAGSGLRYMLPDNALSEVMPVTLYARGDNARLEYGREVYQNCVTQGLAEE</sequence>
<evidence type="ECO:0000256" key="5">
    <source>
        <dbReference type="SAM" id="SignalP"/>
    </source>
</evidence>
<name>F9RKD7_9VIBR</name>
<reference evidence="7 8" key="1">
    <citation type="journal article" date="2012" name="Int. J. Syst. Evol. Microbiol.">
        <title>Vibrio caribbeanicus sp. nov., isolated from the marine sponge Scleritoderma cyanea.</title>
        <authorList>
            <person name="Hoffmann M."/>
            <person name="Monday S.R."/>
            <person name="Allard M.W."/>
            <person name="Strain E.A."/>
            <person name="Whittaker P."/>
            <person name="Naum M."/>
            <person name="McCarthy P.J."/>
            <person name="Lopez J.V."/>
            <person name="Fischer M."/>
            <person name="Brown E.W."/>
        </authorList>
    </citation>
    <scope>NUCLEOTIDE SEQUENCE [LARGE SCALE GENOMIC DNA]</scope>
    <source>
        <strain evidence="7 8">LMG 19158</strain>
    </source>
</reference>
<dbReference type="InterPro" id="IPR036328">
    <property type="entry name" value="MliC_sf"/>
</dbReference>
<evidence type="ECO:0000259" key="6">
    <source>
        <dbReference type="Pfam" id="PF09864"/>
    </source>
</evidence>
<evidence type="ECO:0000256" key="2">
    <source>
        <dbReference type="ARBA" id="ARBA00023136"/>
    </source>
</evidence>
<comment type="caution">
    <text evidence="7">The sequence shown here is derived from an EMBL/GenBank/DDBJ whole genome shotgun (WGS) entry which is preliminary data.</text>
</comment>
<feature type="signal peptide" evidence="5">
    <location>
        <begin position="1"/>
        <end position="20"/>
    </location>
</feature>
<feature type="domain" description="C-type lysozyme inhibitor" evidence="6">
    <location>
        <begin position="34"/>
        <end position="105"/>
    </location>
</feature>
<dbReference type="EMBL" id="AFWE01000058">
    <property type="protein sequence ID" value="EGU40048.1"/>
    <property type="molecule type" value="Genomic_DNA"/>
</dbReference>
<dbReference type="Gene3D" id="2.40.128.200">
    <property type="match status" value="1"/>
</dbReference>
<organism evidence="7 8">
    <name type="scientific">Vibrio scophthalmi LMG 19158</name>
    <dbReference type="NCBI Taxonomy" id="870967"/>
    <lineage>
        <taxon>Bacteria</taxon>
        <taxon>Pseudomonadati</taxon>
        <taxon>Pseudomonadota</taxon>
        <taxon>Gammaproteobacteria</taxon>
        <taxon>Vibrionales</taxon>
        <taxon>Vibrionaceae</taxon>
        <taxon>Vibrio</taxon>
    </lineage>
</organism>
<keyword evidence="1 5" id="KW-0732">Signal</keyword>
<evidence type="ECO:0000256" key="4">
    <source>
        <dbReference type="ARBA" id="ARBA00023288"/>
    </source>
</evidence>
<evidence type="ECO:0000256" key="3">
    <source>
        <dbReference type="ARBA" id="ARBA00023139"/>
    </source>
</evidence>
<dbReference type="eggNOG" id="COG3895">
    <property type="taxonomic scope" value="Bacteria"/>
</dbReference>
<keyword evidence="3" id="KW-0564">Palmitate</keyword>
<dbReference type="SUPFAM" id="SSF141488">
    <property type="entry name" value="YdhA-like"/>
    <property type="match status" value="1"/>
</dbReference>
<keyword evidence="4" id="KW-0449">Lipoprotein</keyword>
<feature type="chain" id="PRO_5003385932" description="C-type lysozyme inhibitor domain-containing protein" evidence="5">
    <location>
        <begin position="21"/>
        <end position="117"/>
    </location>
</feature>
<dbReference type="Pfam" id="PF09864">
    <property type="entry name" value="MliC"/>
    <property type="match status" value="1"/>
</dbReference>
<dbReference type="Proteomes" id="UP000004349">
    <property type="component" value="Unassembled WGS sequence"/>
</dbReference>
<dbReference type="InterPro" id="IPR018660">
    <property type="entry name" value="MliC"/>
</dbReference>
<evidence type="ECO:0000256" key="1">
    <source>
        <dbReference type="ARBA" id="ARBA00022729"/>
    </source>
</evidence>
<protein>
    <recommendedName>
        <fullName evidence="6">C-type lysozyme inhibitor domain-containing protein</fullName>
    </recommendedName>
</protein>
<keyword evidence="2" id="KW-0472">Membrane</keyword>
<dbReference type="RefSeq" id="WP_005593599.1">
    <property type="nucleotide sequence ID" value="NZ_AFWE01000058.1"/>
</dbReference>
<evidence type="ECO:0000313" key="8">
    <source>
        <dbReference type="Proteomes" id="UP000004349"/>
    </source>
</evidence>